<accession>A0A8H3ERI8</accession>
<feature type="compositionally biased region" description="Polar residues" evidence="1">
    <location>
        <begin position="576"/>
        <end position="587"/>
    </location>
</feature>
<dbReference type="PROSITE" id="PS50004">
    <property type="entry name" value="C2"/>
    <property type="match status" value="1"/>
</dbReference>
<dbReference type="InterPro" id="IPR035892">
    <property type="entry name" value="C2_domain_sf"/>
</dbReference>
<evidence type="ECO:0000259" key="2">
    <source>
        <dbReference type="PROSITE" id="PS50004"/>
    </source>
</evidence>
<dbReference type="Pfam" id="PF00168">
    <property type="entry name" value="C2"/>
    <property type="match status" value="1"/>
</dbReference>
<dbReference type="InterPro" id="IPR037791">
    <property type="entry name" value="C2_fungal_Inn1"/>
</dbReference>
<dbReference type="InterPro" id="IPR052981">
    <property type="entry name" value="Ingression_C2_domain"/>
</dbReference>
<feature type="compositionally biased region" description="Polar residues" evidence="1">
    <location>
        <begin position="528"/>
        <end position="545"/>
    </location>
</feature>
<feature type="region of interest" description="Disordered" evidence="1">
    <location>
        <begin position="296"/>
        <end position="361"/>
    </location>
</feature>
<dbReference type="CDD" id="cd08681">
    <property type="entry name" value="C2_fungal_Inn1p-like"/>
    <property type="match status" value="1"/>
</dbReference>
<dbReference type="AlphaFoldDB" id="A0A8H3ERI8"/>
<sequence length="896" mass="100008">MTGPQQHTAGLFSDISVDGPEIGTLIVIVDRARNLPNRKTMGKQDAYCAARLGKEAKKTETDRRGGQTPKWDQELRFVMHDALDYHQLKVSIFSEDKRTDLIGECWIPLDSILTPGGGKNDIWQTLNYKGRYAGEIRVELTFYDSRPREAKMEDAINTREKETTKPVKRRPLPADPTSGGTPSPVSWHGPRPLPSIAPQASPAPSIRNQEVPQTYREPEQHQQITQPSPSRNEPEHHTRSHSDFDNGQRLDMSYGLPPEQMYSGRQPVSVEDHEEPDYNYNGSAVSAPATFGGIELPELPPHTPRSHRSGNVMTPKYYSPANSSPAYTLPQYETPSEGQLPTARERAGSNNAYENDVYNTRPIRTHSVDDSLQHYHHHNHHHQQLQHPEQPHRHHSEGEQPRYNDQHDNNIAAPPPPRHVKSSSNPKDQFGYPQPQPSYAPAPLNVRRPGPNNATSPLYQEYNPQDRQYETLFTESHSPMSLAVSAPVSTNHTPVTQRFSQQIEQRGPVDAIRYDGYNNPSTPPSRFLPSSNLSNQGAPYSHDSNQQIDHYRQGHYVSNSMDNGQGVAPVYDQTATWQPDQGASPQQYGHREGAPIARPRAVSPGAKATTRKSVSPRPSIASDEPSLRGVAFSPDSFDQFNPSMGGSNPGSQSATPENSRGASRSQDFGSKIETGPIIGSDGRVIDPSDHLPSDTWAPEPEKKSPRKSHQINVKFRHIPQATQQRLPTTTPSRALPQITARPMPTVAPPQQATVQQYPTSNDSTTYNPSHGDTRNRLQKRQPQHLQSSPTTPSPQHYRTPPSQPLRENPNYGYSNTSPSYGRQSISGPPPVPAKIPHSTQQEDWQQQPQPYYHAPQQYQQQYQAPVTSLSEEMSRIDIGSGSNGRIRRPPIRYGTQ</sequence>
<feature type="region of interest" description="Disordered" evidence="1">
    <location>
        <begin position="576"/>
        <end position="896"/>
    </location>
</feature>
<keyword evidence="4" id="KW-1185">Reference proteome</keyword>
<proteinExistence type="predicted"/>
<feature type="compositionally biased region" description="Polar residues" evidence="1">
    <location>
        <begin position="748"/>
        <end position="770"/>
    </location>
</feature>
<name>A0A8H3ERI8_9LECA</name>
<dbReference type="InterPro" id="IPR000008">
    <property type="entry name" value="C2_dom"/>
</dbReference>
<dbReference type="SUPFAM" id="SSF49562">
    <property type="entry name" value="C2 domain (Calcium/lipid-binding domain, CaLB)"/>
    <property type="match status" value="1"/>
</dbReference>
<feature type="region of interest" description="Disordered" evidence="1">
    <location>
        <begin position="151"/>
        <end position="281"/>
    </location>
</feature>
<feature type="compositionally biased region" description="Polar residues" evidence="1">
    <location>
        <begin position="811"/>
        <end position="826"/>
    </location>
</feature>
<feature type="region of interest" description="Disordered" evidence="1">
    <location>
        <begin position="376"/>
        <end position="460"/>
    </location>
</feature>
<dbReference type="Gene3D" id="2.60.40.150">
    <property type="entry name" value="C2 domain"/>
    <property type="match status" value="1"/>
</dbReference>
<dbReference type="SMART" id="SM00239">
    <property type="entry name" value="C2"/>
    <property type="match status" value="1"/>
</dbReference>
<dbReference type="PANTHER" id="PTHR47052">
    <property type="entry name" value="CONSERVED SERINE PROLINE-RICH PROTEIN (AFU_ORTHOLOGUE AFUA_2G01790)"/>
    <property type="match status" value="1"/>
</dbReference>
<feature type="domain" description="C2" evidence="2">
    <location>
        <begin position="3"/>
        <end position="124"/>
    </location>
</feature>
<dbReference type="OrthoDB" id="270970at2759"/>
<evidence type="ECO:0000256" key="1">
    <source>
        <dbReference type="SAM" id="MobiDB-lite"/>
    </source>
</evidence>
<dbReference type="PANTHER" id="PTHR47052:SF3">
    <property type="entry name" value="INGRESSION PROTEIN 1"/>
    <property type="match status" value="1"/>
</dbReference>
<evidence type="ECO:0000313" key="3">
    <source>
        <dbReference type="EMBL" id="CAF9911389.1"/>
    </source>
</evidence>
<feature type="compositionally biased region" description="Basic residues" evidence="1">
    <location>
        <begin position="704"/>
        <end position="717"/>
    </location>
</feature>
<feature type="region of interest" description="Disordered" evidence="1">
    <location>
        <begin position="511"/>
        <end position="545"/>
    </location>
</feature>
<dbReference type="Proteomes" id="UP000664169">
    <property type="component" value="Unassembled WGS sequence"/>
</dbReference>
<reference evidence="3" key="1">
    <citation type="submission" date="2021-03" db="EMBL/GenBank/DDBJ databases">
        <authorList>
            <person name="Tagirdzhanova G."/>
        </authorList>
    </citation>
    <scope>NUCLEOTIDE SEQUENCE</scope>
</reference>
<feature type="compositionally biased region" description="Polar residues" evidence="1">
    <location>
        <begin position="221"/>
        <end position="231"/>
    </location>
</feature>
<feature type="compositionally biased region" description="Polar residues" evidence="1">
    <location>
        <begin position="320"/>
        <end position="339"/>
    </location>
</feature>
<feature type="compositionally biased region" description="Basic and acidic residues" evidence="1">
    <location>
        <begin position="151"/>
        <end position="165"/>
    </location>
</feature>
<protein>
    <recommendedName>
        <fullName evidence="2">C2 domain-containing protein</fullName>
    </recommendedName>
</protein>
<dbReference type="EMBL" id="CAJPDQ010000006">
    <property type="protein sequence ID" value="CAF9911389.1"/>
    <property type="molecule type" value="Genomic_DNA"/>
</dbReference>
<feature type="compositionally biased region" description="Basic and acidic residues" evidence="1">
    <location>
        <begin position="683"/>
        <end position="692"/>
    </location>
</feature>
<feature type="compositionally biased region" description="Low complexity" evidence="1">
    <location>
        <begin position="841"/>
        <end position="865"/>
    </location>
</feature>
<feature type="compositionally biased region" description="Polar residues" evidence="1">
    <location>
        <begin position="783"/>
        <end position="796"/>
    </location>
</feature>
<feature type="compositionally biased region" description="Basic and acidic residues" evidence="1">
    <location>
        <begin position="232"/>
        <end position="248"/>
    </location>
</feature>
<feature type="compositionally biased region" description="Polar residues" evidence="1">
    <location>
        <begin position="636"/>
        <end position="668"/>
    </location>
</feature>
<gene>
    <name evidence="3" type="ORF">GOMPHAMPRED_007394</name>
</gene>
<feature type="compositionally biased region" description="Polar residues" evidence="1">
    <location>
        <begin position="720"/>
        <end position="732"/>
    </location>
</feature>
<feature type="compositionally biased region" description="Low complexity" evidence="1">
    <location>
        <begin position="194"/>
        <end position="205"/>
    </location>
</feature>
<feature type="compositionally biased region" description="Basic and acidic residues" evidence="1">
    <location>
        <begin position="396"/>
        <end position="408"/>
    </location>
</feature>
<evidence type="ECO:0000313" key="4">
    <source>
        <dbReference type="Proteomes" id="UP000664169"/>
    </source>
</evidence>
<organism evidence="3 4">
    <name type="scientific">Gomphillus americanus</name>
    <dbReference type="NCBI Taxonomy" id="1940652"/>
    <lineage>
        <taxon>Eukaryota</taxon>
        <taxon>Fungi</taxon>
        <taxon>Dikarya</taxon>
        <taxon>Ascomycota</taxon>
        <taxon>Pezizomycotina</taxon>
        <taxon>Lecanoromycetes</taxon>
        <taxon>OSLEUM clade</taxon>
        <taxon>Ostropomycetidae</taxon>
        <taxon>Ostropales</taxon>
        <taxon>Graphidaceae</taxon>
        <taxon>Gomphilloideae</taxon>
        <taxon>Gomphillus</taxon>
    </lineage>
</organism>
<comment type="caution">
    <text evidence="3">The sequence shown here is derived from an EMBL/GenBank/DDBJ whole genome shotgun (WGS) entry which is preliminary data.</text>
</comment>